<name>A0ABW5HJ04_9PSEU</name>
<sequence length="243" mass="27478">MTGYPAAAVHKGHVEPVPRRVRGMLAGKTIVDSTRASYVWEWPYYPQFYFPIADVLPDVLVPEADGRYSLRVEGVEKPAAAWIAEDVLPGHIRFAWDALDAWFEEDEQVYVHPRSPYTRVDALRSTRHVRVQLDGVTLAESSSPVLLFETGLPTRYYFNRTEVDFTHLVAEPGMVTACPYKGETSGYWSVRVGDVLHEHLAWTYTYPAAAVQPIAGLVAFYNEMVDIEVDGELLPRPHTHFSQ</sequence>
<evidence type="ECO:0000259" key="1">
    <source>
        <dbReference type="Pfam" id="PF04248"/>
    </source>
</evidence>
<comment type="caution">
    <text evidence="2">The sequence shown here is derived from an EMBL/GenBank/DDBJ whole genome shotgun (WGS) entry which is preliminary data.</text>
</comment>
<organism evidence="2 3">
    <name type="scientific">Amycolatopsis silviterrae</name>
    <dbReference type="NCBI Taxonomy" id="1656914"/>
    <lineage>
        <taxon>Bacteria</taxon>
        <taxon>Bacillati</taxon>
        <taxon>Actinomycetota</taxon>
        <taxon>Actinomycetes</taxon>
        <taxon>Pseudonocardiales</taxon>
        <taxon>Pseudonocardiaceae</taxon>
        <taxon>Amycolatopsis</taxon>
    </lineage>
</organism>
<accession>A0ABW5HJ04</accession>
<dbReference type="Gene3D" id="2.170.150.40">
    <property type="entry name" value="Domain of unknown function (DUF427)"/>
    <property type="match status" value="2"/>
</dbReference>
<feature type="domain" description="DUF427" evidence="1">
    <location>
        <begin position="22"/>
        <end position="65"/>
    </location>
</feature>
<protein>
    <submittedName>
        <fullName evidence="2">DUF427 domain-containing protein</fullName>
    </submittedName>
</protein>
<gene>
    <name evidence="2" type="ORF">ACFSVL_38005</name>
</gene>
<dbReference type="PANTHER" id="PTHR34310:SF9">
    <property type="entry name" value="BLR5716 PROTEIN"/>
    <property type="match status" value="1"/>
</dbReference>
<keyword evidence="3" id="KW-1185">Reference proteome</keyword>
<proteinExistence type="predicted"/>
<evidence type="ECO:0000313" key="2">
    <source>
        <dbReference type="EMBL" id="MFD2473246.1"/>
    </source>
</evidence>
<dbReference type="InterPro" id="IPR007361">
    <property type="entry name" value="DUF427"/>
</dbReference>
<dbReference type="PANTHER" id="PTHR34310">
    <property type="entry name" value="DUF427 DOMAIN PROTEIN (AFU_ORTHOLOGUE AFUA_3G02220)"/>
    <property type="match status" value="1"/>
</dbReference>
<feature type="domain" description="DUF427" evidence="1">
    <location>
        <begin position="129"/>
        <end position="223"/>
    </location>
</feature>
<dbReference type="InterPro" id="IPR038694">
    <property type="entry name" value="DUF427_sf"/>
</dbReference>
<reference evidence="3" key="1">
    <citation type="journal article" date="2019" name="Int. J. Syst. Evol. Microbiol.">
        <title>The Global Catalogue of Microorganisms (GCM) 10K type strain sequencing project: providing services to taxonomists for standard genome sequencing and annotation.</title>
        <authorList>
            <consortium name="The Broad Institute Genomics Platform"/>
            <consortium name="The Broad Institute Genome Sequencing Center for Infectious Disease"/>
            <person name="Wu L."/>
            <person name="Ma J."/>
        </authorList>
    </citation>
    <scope>NUCLEOTIDE SEQUENCE [LARGE SCALE GENOMIC DNA]</scope>
    <source>
        <strain evidence="3">CGMCC 4.7641</strain>
    </source>
</reference>
<dbReference type="RefSeq" id="WP_378311572.1">
    <property type="nucleotide sequence ID" value="NZ_JBHUKS010000030.1"/>
</dbReference>
<dbReference type="EMBL" id="JBHUKS010000030">
    <property type="protein sequence ID" value="MFD2473246.1"/>
    <property type="molecule type" value="Genomic_DNA"/>
</dbReference>
<dbReference type="Proteomes" id="UP001597483">
    <property type="component" value="Unassembled WGS sequence"/>
</dbReference>
<dbReference type="Pfam" id="PF04248">
    <property type="entry name" value="NTP_transf_9"/>
    <property type="match status" value="2"/>
</dbReference>
<evidence type="ECO:0000313" key="3">
    <source>
        <dbReference type="Proteomes" id="UP001597483"/>
    </source>
</evidence>